<keyword evidence="1" id="KW-0732">Signal</keyword>
<dbReference type="InterPro" id="IPR021488">
    <property type="entry name" value="DUF3142"/>
</dbReference>
<gene>
    <name evidence="2" type="ORF">VB146_05540</name>
</gene>
<keyword evidence="3" id="KW-1185">Reference proteome</keyword>
<feature type="signal peptide" evidence="1">
    <location>
        <begin position="1"/>
        <end position="23"/>
    </location>
</feature>
<dbReference type="Pfam" id="PF11340">
    <property type="entry name" value="DUF3142"/>
    <property type="match status" value="1"/>
</dbReference>
<protein>
    <submittedName>
        <fullName evidence="2">DUF3142 domain-containing protein</fullName>
    </submittedName>
</protein>
<dbReference type="InterPro" id="IPR017853">
    <property type="entry name" value="GH"/>
</dbReference>
<reference evidence="2 3" key="1">
    <citation type="submission" date="2023-12" db="EMBL/GenBank/DDBJ databases">
        <title>Genome sequencing of Xanthomonas floridensis.</title>
        <authorList>
            <person name="Greer S."/>
            <person name="Harrison J."/>
            <person name="Grant M."/>
            <person name="Vicente J."/>
            <person name="Studholme D."/>
        </authorList>
    </citation>
    <scope>NUCLEOTIDE SEQUENCE [LARGE SCALE GENOMIC DNA]</scope>
    <source>
        <strain evidence="2 3">WHRI 8848</strain>
    </source>
</reference>
<dbReference type="Proteomes" id="UP001303614">
    <property type="component" value="Unassembled WGS sequence"/>
</dbReference>
<evidence type="ECO:0000313" key="3">
    <source>
        <dbReference type="Proteomes" id="UP001303614"/>
    </source>
</evidence>
<sequence>MSAHLLRQCALLLALCATTVASAAAAPVDARHYDAFWLWAGVRPQPVLAGARRVYLLQAEVPAASDAPARLVAQRAALPRLRHCQVWMVLRVERLDWTPALFDAVLLQLRRWRAAGNAVVGLQIDFDAGTRQLERYVAFLRTLRARLPADYQLGITGLLDWSVNGRAQTLDALGSVVDEVVLQIYQGRAVIADYPVYVARLGALRVPFRIGLLQDGEWQAPPGLLANPAFRGYVVFLRNR</sequence>
<comment type="caution">
    <text evidence="2">The sequence shown here is derived from an EMBL/GenBank/DDBJ whole genome shotgun (WGS) entry which is preliminary data.</text>
</comment>
<proteinExistence type="predicted"/>
<name>A0ABU5PUQ9_9XANT</name>
<accession>A0ABU5PUQ9</accession>
<evidence type="ECO:0000313" key="2">
    <source>
        <dbReference type="EMBL" id="MEA5123341.1"/>
    </source>
</evidence>
<dbReference type="EMBL" id="JAYFSO010000005">
    <property type="protein sequence ID" value="MEA5123341.1"/>
    <property type="molecule type" value="Genomic_DNA"/>
</dbReference>
<evidence type="ECO:0000256" key="1">
    <source>
        <dbReference type="SAM" id="SignalP"/>
    </source>
</evidence>
<dbReference type="SUPFAM" id="SSF51445">
    <property type="entry name" value="(Trans)glycosidases"/>
    <property type="match status" value="1"/>
</dbReference>
<dbReference type="RefSeq" id="WP_204377353.1">
    <property type="nucleotide sequence ID" value="NZ_JAYFSN010000017.1"/>
</dbReference>
<feature type="chain" id="PRO_5045804884" evidence="1">
    <location>
        <begin position="24"/>
        <end position="240"/>
    </location>
</feature>
<organism evidence="2 3">
    <name type="scientific">Xanthomonas floridensis</name>
    <dbReference type="NCBI Taxonomy" id="1843580"/>
    <lineage>
        <taxon>Bacteria</taxon>
        <taxon>Pseudomonadati</taxon>
        <taxon>Pseudomonadota</taxon>
        <taxon>Gammaproteobacteria</taxon>
        <taxon>Lysobacterales</taxon>
        <taxon>Lysobacteraceae</taxon>
        <taxon>Xanthomonas</taxon>
    </lineage>
</organism>